<dbReference type="Pfam" id="PF13561">
    <property type="entry name" value="adh_short_C2"/>
    <property type="match status" value="1"/>
</dbReference>
<dbReference type="InterPro" id="IPR002347">
    <property type="entry name" value="SDR_fam"/>
</dbReference>
<dbReference type="PRINTS" id="PR00080">
    <property type="entry name" value="SDRFAMILY"/>
</dbReference>
<keyword evidence="4" id="KW-1185">Reference proteome</keyword>
<dbReference type="Gene3D" id="3.40.50.720">
    <property type="entry name" value="NAD(P)-binding Rossmann-like Domain"/>
    <property type="match status" value="1"/>
</dbReference>
<comment type="similarity">
    <text evidence="1">Belongs to the short-chain dehydrogenases/reductases (SDR) family.</text>
</comment>
<dbReference type="SUPFAM" id="SSF51735">
    <property type="entry name" value="NAD(P)-binding Rossmann-fold domains"/>
    <property type="match status" value="1"/>
</dbReference>
<protein>
    <submittedName>
        <fullName evidence="3">SDR family oxidoreductase</fullName>
    </submittedName>
</protein>
<sequence>MDVTVSMTLLRDKVCVITGGAGSIGLETCRLFLEQGAKVMLIDLYEKLPENIVKDLDMTRVMYRKANVSCGEEIRDCFSDVVSRFGKVDVIFSNAGNSGAVAPVHDLPEQEFDAIYAVHVKGAFLTCKYGIPVMNNGGSIIITSSVAAFRGDAGIAAYITAKHAQIGLMRTIAKEVAARNIRVNTIHPGPVSNEFQATIEDNLTKIIGTNATHFFNNLIPLARHASPREIANSVLYLASDLSSFTTGTTLVVDGGMSS</sequence>
<organism evidence="3 4">
    <name type="scientific">Alicyclobacillus dauci</name>
    <dbReference type="NCBI Taxonomy" id="1475485"/>
    <lineage>
        <taxon>Bacteria</taxon>
        <taxon>Bacillati</taxon>
        <taxon>Bacillota</taxon>
        <taxon>Bacilli</taxon>
        <taxon>Bacillales</taxon>
        <taxon>Alicyclobacillaceae</taxon>
        <taxon>Alicyclobacillus</taxon>
    </lineage>
</organism>
<name>A0ABY6YZA3_9BACL</name>
<accession>A0ABY6YZA3</accession>
<dbReference type="PANTHER" id="PTHR24321">
    <property type="entry name" value="DEHYDROGENASES, SHORT CHAIN"/>
    <property type="match status" value="1"/>
</dbReference>
<dbReference type="EMBL" id="CP104064">
    <property type="protein sequence ID" value="WAH35598.1"/>
    <property type="molecule type" value="Genomic_DNA"/>
</dbReference>
<keyword evidence="2" id="KW-0560">Oxidoreductase</keyword>
<gene>
    <name evidence="3" type="ORF">NZD86_15110</name>
</gene>
<evidence type="ECO:0000256" key="1">
    <source>
        <dbReference type="ARBA" id="ARBA00006484"/>
    </source>
</evidence>
<dbReference type="CDD" id="cd05233">
    <property type="entry name" value="SDR_c"/>
    <property type="match status" value="1"/>
</dbReference>
<evidence type="ECO:0000313" key="4">
    <source>
        <dbReference type="Proteomes" id="UP001164803"/>
    </source>
</evidence>
<dbReference type="RefSeq" id="WP_268042881.1">
    <property type="nucleotide sequence ID" value="NZ_CP104064.1"/>
</dbReference>
<dbReference type="Proteomes" id="UP001164803">
    <property type="component" value="Chromosome"/>
</dbReference>
<evidence type="ECO:0000256" key="2">
    <source>
        <dbReference type="ARBA" id="ARBA00023002"/>
    </source>
</evidence>
<evidence type="ECO:0000313" key="3">
    <source>
        <dbReference type="EMBL" id="WAH35598.1"/>
    </source>
</evidence>
<dbReference type="InterPro" id="IPR036291">
    <property type="entry name" value="NAD(P)-bd_dom_sf"/>
</dbReference>
<proteinExistence type="inferred from homology"/>
<reference evidence="3" key="1">
    <citation type="submission" date="2022-08" db="EMBL/GenBank/DDBJ databases">
        <title>Alicyclobacillus dauci DSM2870, complete genome.</title>
        <authorList>
            <person name="Wang Q."/>
            <person name="Cai R."/>
            <person name="Wang Z."/>
        </authorList>
    </citation>
    <scope>NUCLEOTIDE SEQUENCE</scope>
    <source>
        <strain evidence="3">DSM 28700</strain>
    </source>
</reference>
<dbReference type="PANTHER" id="PTHR24321:SF8">
    <property type="entry name" value="ESTRADIOL 17-BETA-DEHYDROGENASE 8-RELATED"/>
    <property type="match status" value="1"/>
</dbReference>
<dbReference type="PRINTS" id="PR00081">
    <property type="entry name" value="GDHRDH"/>
</dbReference>